<dbReference type="RefSeq" id="XP_012619105.1">
    <property type="nucleotide sequence ID" value="XM_012763651.2"/>
</dbReference>
<evidence type="ECO:0000256" key="3">
    <source>
        <dbReference type="ARBA" id="ARBA00022692"/>
    </source>
</evidence>
<dbReference type="EMBL" id="ABDC03034545">
    <property type="status" value="NOT_ANNOTATED_CDS"/>
    <property type="molecule type" value="Genomic_DNA"/>
</dbReference>
<feature type="chain" id="PRO_5044133805" description="Cytokine receptor-like factor 2" evidence="15">
    <location>
        <begin position="33"/>
        <end position="371"/>
    </location>
</feature>
<evidence type="ECO:0000256" key="9">
    <source>
        <dbReference type="ARBA" id="ARBA00023180"/>
    </source>
</evidence>
<reference evidence="18" key="2">
    <citation type="submission" date="2025-08" db="UniProtKB">
        <authorList>
            <consortium name="Ensembl"/>
        </authorList>
    </citation>
    <scope>IDENTIFICATION</scope>
</reference>
<protein>
    <recommendedName>
        <fullName evidence="11">Cytokine receptor-like factor 2</fullName>
    </recommendedName>
    <alternativeName>
        <fullName evidence="12">Thymic stromal lymphopoietin protein receptor</fullName>
    </alternativeName>
</protein>
<dbReference type="GO" id="GO:0009897">
    <property type="term" value="C:external side of plasma membrane"/>
    <property type="evidence" value="ECO:0007669"/>
    <property type="project" value="TreeGrafter"/>
</dbReference>
<accession>A0A8B7G9Q4</accession>
<keyword evidence="7" id="KW-1015">Disulfide bond</keyword>
<evidence type="ECO:0000256" key="4">
    <source>
        <dbReference type="ARBA" id="ARBA00022729"/>
    </source>
</evidence>
<name>A0A8B7G9Q4_MICMU</name>
<keyword evidence="9" id="KW-0325">Glycoprotein</keyword>
<feature type="signal peptide" evidence="15">
    <location>
        <begin position="1"/>
        <end position="32"/>
    </location>
</feature>
<comment type="function">
    <text evidence="10">Receptor for thymic stromal lymphopoietin (TSLP). Forms a functional complex with TSLP and IL7R which is capable of stimulating cell proliferation through activation of STAT3 and STAT5. Also activates JAK2. Implicated in the development of the hematopoietic system.</text>
</comment>
<keyword evidence="6 14" id="KW-0472">Membrane</keyword>
<evidence type="ECO:0000256" key="8">
    <source>
        <dbReference type="ARBA" id="ARBA00023170"/>
    </source>
</evidence>
<dbReference type="GO" id="GO:0008284">
    <property type="term" value="P:positive regulation of cell population proliferation"/>
    <property type="evidence" value="ECO:0007669"/>
    <property type="project" value="Ensembl"/>
</dbReference>
<evidence type="ECO:0000256" key="15">
    <source>
        <dbReference type="SAM" id="SignalP"/>
    </source>
</evidence>
<dbReference type="GeneID" id="105870808"/>
<keyword evidence="3 14" id="KW-0812">Transmembrane</keyword>
<comment type="similarity">
    <text evidence="2">Belongs to the type I cytokine receptor family. Type 5 subfamily.</text>
</comment>
<evidence type="ECO:0000259" key="17">
    <source>
        <dbReference type="Pfam" id="PF21605"/>
    </source>
</evidence>
<feature type="domain" description="Cytokine receptor-like factor 2-like D2" evidence="17">
    <location>
        <begin position="120"/>
        <end position="212"/>
    </location>
</feature>
<evidence type="ECO:0000256" key="13">
    <source>
        <dbReference type="SAM" id="MobiDB-lite"/>
    </source>
</evidence>
<evidence type="ECO:0000259" key="16">
    <source>
        <dbReference type="Pfam" id="PF21604"/>
    </source>
</evidence>
<dbReference type="GO" id="GO:0033005">
    <property type="term" value="P:positive regulation of mast cell activation"/>
    <property type="evidence" value="ECO:0007669"/>
    <property type="project" value="Ensembl"/>
</dbReference>
<dbReference type="InterPro" id="IPR048648">
    <property type="entry name" value="CRLF2-like_D2"/>
</dbReference>
<dbReference type="FunFam" id="2.60.40.10:FF:001547">
    <property type="entry name" value="Cytokine receptor-like factor 2"/>
    <property type="match status" value="1"/>
</dbReference>
<dbReference type="GO" id="GO:0004896">
    <property type="term" value="F:cytokine receptor activity"/>
    <property type="evidence" value="ECO:0007669"/>
    <property type="project" value="Ensembl"/>
</dbReference>
<evidence type="ECO:0000256" key="10">
    <source>
        <dbReference type="ARBA" id="ARBA00058201"/>
    </source>
</evidence>
<feature type="transmembrane region" description="Helical" evidence="14">
    <location>
        <begin position="231"/>
        <end position="251"/>
    </location>
</feature>
<keyword evidence="8" id="KW-0675">Receptor</keyword>
<feature type="domain" description="Cytokine receptor-like factor 2-like D1" evidence="16">
    <location>
        <begin position="39"/>
        <end position="89"/>
    </location>
</feature>
<evidence type="ECO:0000256" key="14">
    <source>
        <dbReference type="SAM" id="Phobius"/>
    </source>
</evidence>
<evidence type="ECO:0000256" key="1">
    <source>
        <dbReference type="ARBA" id="ARBA00004479"/>
    </source>
</evidence>
<evidence type="ECO:0000313" key="18">
    <source>
        <dbReference type="Ensembl" id="ENSMICP00000039876.1"/>
    </source>
</evidence>
<comment type="subcellular location">
    <subcellularLocation>
        <location evidence="1">Membrane</location>
        <topology evidence="1">Single-pass type I membrane protein</topology>
    </subcellularLocation>
</comment>
<dbReference type="GeneTree" id="ENSGT00510000049974"/>
<evidence type="ECO:0000256" key="5">
    <source>
        <dbReference type="ARBA" id="ARBA00022989"/>
    </source>
</evidence>
<dbReference type="InterPro" id="IPR013783">
    <property type="entry name" value="Ig-like_fold"/>
</dbReference>
<dbReference type="Proteomes" id="UP000694394">
    <property type="component" value="Chromosome X"/>
</dbReference>
<dbReference type="SUPFAM" id="SSF49265">
    <property type="entry name" value="Fibronectin type III"/>
    <property type="match status" value="2"/>
</dbReference>
<dbReference type="PANTHER" id="PTHR23037:SF28">
    <property type="entry name" value="ERYTHROPOIETIN RECEPTOR"/>
    <property type="match status" value="1"/>
</dbReference>
<keyword evidence="19" id="KW-1185">Reference proteome</keyword>
<keyword evidence="5 14" id="KW-1133">Transmembrane helix</keyword>
<dbReference type="OrthoDB" id="8803253at2759"/>
<dbReference type="Ensembl" id="ENSMICT00000045373.2">
    <property type="protein sequence ID" value="ENSMICP00000039876.1"/>
    <property type="gene ID" value="ENSMICG00000033434.2"/>
</dbReference>
<reference evidence="18" key="1">
    <citation type="submission" date="2016-12" db="EMBL/GenBank/DDBJ databases">
        <title>Mouse lemur reference genome and diversity panel.</title>
        <authorList>
            <person name="Harris R."/>
            <person name="Larsen P."/>
            <person name="Liu Y."/>
            <person name="Hughes D.S."/>
            <person name="Murali S."/>
            <person name="Raveendran M."/>
            <person name="Korchina V."/>
            <person name="Wang M."/>
            <person name="Jhangiani S."/>
            <person name="Bandaranaike D."/>
            <person name="Bellair M."/>
            <person name="Blankenburg K."/>
            <person name="Chao H."/>
            <person name="Dahdouli M."/>
            <person name="Dinh H."/>
            <person name="Doddapaneni H."/>
            <person name="English A."/>
            <person name="Firestine M."/>
            <person name="Gnanaolivu R."/>
            <person name="Gross S."/>
            <person name="Hernandez B."/>
            <person name="Javaid M."/>
            <person name="Jayaseelan J."/>
            <person name="Jones J."/>
            <person name="Khan Z."/>
            <person name="Kovar C."/>
            <person name="Kurapati P."/>
            <person name="Le B."/>
            <person name="Lee S."/>
            <person name="Li M."/>
            <person name="Mathew T."/>
            <person name="Narasimhan A."/>
            <person name="Ngo D."/>
            <person name="Nguyen L."/>
            <person name="Okwuonu G."/>
            <person name="Ongeri F."/>
            <person name="Osuji N."/>
            <person name="Pu L.-L."/>
            <person name="Puazo M."/>
            <person name="Quiroz J."/>
            <person name="Raj R."/>
            <person name="Rajbhandari K."/>
            <person name="Reid J.G."/>
            <person name="Santibanez J."/>
            <person name="Sexton D."/>
            <person name="Skinner E."/>
            <person name="Vee V."/>
            <person name="Weissenberger G."/>
            <person name="Wu Y."/>
            <person name="Xin Y."/>
            <person name="Han Y."/>
            <person name="Campbell C."/>
            <person name="Brown A."/>
            <person name="Sullivan B."/>
            <person name="Shelton J."/>
            <person name="Brown S."/>
            <person name="Dudchenko O."/>
            <person name="Machol I."/>
            <person name="Durand N."/>
            <person name="Shamim M."/>
            <person name="Lieberman A."/>
            <person name="Muzny D.M."/>
            <person name="Richards S."/>
            <person name="Yoder A."/>
            <person name="Worley K.C."/>
            <person name="Rogers J."/>
            <person name="Gibbs R.A."/>
        </authorList>
    </citation>
    <scope>NUCLEOTIDE SEQUENCE [LARGE SCALE GENOMIC DNA]</scope>
</reference>
<keyword evidence="4 15" id="KW-0732">Signal</keyword>
<dbReference type="GO" id="GO:1904894">
    <property type="term" value="P:positive regulation of receptor signaling pathway via STAT"/>
    <property type="evidence" value="ECO:0007669"/>
    <property type="project" value="Ensembl"/>
</dbReference>
<evidence type="ECO:0000256" key="12">
    <source>
        <dbReference type="ARBA" id="ARBA00077227"/>
    </source>
</evidence>
<dbReference type="InterPro" id="IPR036116">
    <property type="entry name" value="FN3_sf"/>
</dbReference>
<dbReference type="KEGG" id="mmur:105870808"/>
<evidence type="ECO:0000256" key="2">
    <source>
        <dbReference type="ARBA" id="ARBA00008159"/>
    </source>
</evidence>
<dbReference type="Pfam" id="PF21605">
    <property type="entry name" value="CRLF2-like_D2"/>
    <property type="match status" value="1"/>
</dbReference>
<evidence type="ECO:0000256" key="7">
    <source>
        <dbReference type="ARBA" id="ARBA00023157"/>
    </source>
</evidence>
<sequence>MRGSLLPWAAAAAVVCLLGRLMALGTAGTGEALQVHIICFNFETVRVTWNVSEPSGENLTFFYTFDSGEAYGQCTHYILRRGLTAGCILDFQDQVLHFSIRNATHALFTHSQWASFYLKPGAPRNLSFQWQQEKVAVTCPGLAHGGLLYEVQLRSNFDAAWQSKEEETCNVHIEGLDAEKCYCLRARVKTTEAAYGPDSYPGDWSEVSCWYGGLPSDLCPDVPISPGFPRFILICSLVALLTLCLVLLSLWKLGRVRNLLVPTVPDPKSSFSGLFEQHQGNFQEWMKDAQNVAHLPRTGSGGGELDCGPEEALVVQVAKTATALDSLSRSSEEGQPPGGCSQLFRRPPQSGPVVSLGGFEFVMSDGSYVML</sequence>
<dbReference type="Pfam" id="PF21604">
    <property type="entry name" value="CRLF2_D1"/>
    <property type="match status" value="1"/>
</dbReference>
<dbReference type="CTD" id="64109"/>
<dbReference type="GO" id="GO:0032754">
    <property type="term" value="P:positive regulation of interleukin-5 production"/>
    <property type="evidence" value="ECO:0007669"/>
    <property type="project" value="Ensembl"/>
</dbReference>
<organism evidence="18 19">
    <name type="scientific">Microcebus murinus</name>
    <name type="common">Gray mouse lemur</name>
    <name type="synonym">Lemur murinus</name>
    <dbReference type="NCBI Taxonomy" id="30608"/>
    <lineage>
        <taxon>Eukaryota</taxon>
        <taxon>Metazoa</taxon>
        <taxon>Chordata</taxon>
        <taxon>Craniata</taxon>
        <taxon>Vertebrata</taxon>
        <taxon>Euteleostomi</taxon>
        <taxon>Mammalia</taxon>
        <taxon>Eutheria</taxon>
        <taxon>Euarchontoglires</taxon>
        <taxon>Primates</taxon>
        <taxon>Strepsirrhini</taxon>
        <taxon>Lemuriformes</taxon>
        <taxon>Cheirogaleidae</taxon>
        <taxon>Microcebus</taxon>
    </lineage>
</organism>
<dbReference type="Gene3D" id="2.60.40.10">
    <property type="entry name" value="Immunoglobulins"/>
    <property type="match status" value="2"/>
</dbReference>
<dbReference type="EMBL" id="ABDC03034544">
    <property type="status" value="NOT_ANNOTATED_CDS"/>
    <property type="molecule type" value="Genomic_DNA"/>
</dbReference>
<proteinExistence type="inferred from homology"/>
<feature type="region of interest" description="Disordered" evidence="13">
    <location>
        <begin position="326"/>
        <end position="347"/>
    </location>
</feature>
<gene>
    <name evidence="18" type="primary">CRLF2</name>
</gene>
<evidence type="ECO:0000313" key="19">
    <source>
        <dbReference type="Proteomes" id="UP000694394"/>
    </source>
</evidence>
<dbReference type="PANTHER" id="PTHR23037">
    <property type="entry name" value="CYTOKINE RECEPTOR"/>
    <property type="match status" value="1"/>
</dbReference>
<dbReference type="GO" id="GO:0015026">
    <property type="term" value="F:coreceptor activity"/>
    <property type="evidence" value="ECO:0007669"/>
    <property type="project" value="Ensembl"/>
</dbReference>
<dbReference type="InterPro" id="IPR048651">
    <property type="entry name" value="CRLF2-like_D1"/>
</dbReference>
<reference evidence="18" key="3">
    <citation type="submission" date="2025-09" db="UniProtKB">
        <authorList>
            <consortium name="Ensembl"/>
        </authorList>
    </citation>
    <scope>IDENTIFICATION</scope>
</reference>
<evidence type="ECO:0000256" key="11">
    <source>
        <dbReference type="ARBA" id="ARBA00068087"/>
    </source>
</evidence>
<dbReference type="AlphaFoldDB" id="A0A8B7G9Q4"/>
<evidence type="ECO:0000256" key="6">
    <source>
        <dbReference type="ARBA" id="ARBA00023136"/>
    </source>
</evidence>